<dbReference type="GO" id="GO:0015276">
    <property type="term" value="F:ligand-gated monoatomic ion channel activity"/>
    <property type="evidence" value="ECO:0007669"/>
    <property type="project" value="InterPro"/>
</dbReference>
<evidence type="ECO:0000256" key="11">
    <source>
        <dbReference type="ARBA" id="ARBA00023303"/>
    </source>
</evidence>
<evidence type="ECO:0000256" key="4">
    <source>
        <dbReference type="ARBA" id="ARBA00022692"/>
    </source>
</evidence>
<dbReference type="RefSeq" id="XP_027194237.1">
    <property type="nucleotide sequence ID" value="XM_027338436.1"/>
</dbReference>
<sequence>MNHNNKMSILSLIIILFFGNIFHINTLHLNGVTLVPNHPHSDVYVNFFHELMTEISDVGQFSYQLRTLPEAIYGGDIGGNITTITTTQPQGLIGEIYENHADFIIADMEITSERKRFVQFTRPFMRSKLAVLIRKSSSLLLNDNGKKDLREILQQSKRIVIKGSLADRYFKTSSNPLVYHLLPYSIAQMDVAINLVKSERDYALVSDNVRLDLIAAYDCDLQVITTDSNDPKSFGYDFQPEYAIAVERNSPFLGLFEKSLEYLDETGKLELIIDQHWYNQCEQQQQQQIMQAQHQNDFPDHHISIDNDNDDNYLENNSTDFQTSSSYSFKQPTTLTLISFVNFSNFIIICTIIIIIM</sequence>
<comment type="similarity">
    <text evidence="2">Belongs to the glutamate-gated ion channel (TC 1.A.10.1) family.</text>
</comment>
<evidence type="ECO:0000256" key="3">
    <source>
        <dbReference type="ARBA" id="ARBA00022448"/>
    </source>
</evidence>
<dbReference type="InParanoid" id="A0A6P6XLE5"/>
<keyword evidence="7 12" id="KW-0472">Membrane</keyword>
<proteinExistence type="inferred from homology"/>
<dbReference type="GO" id="GO:0016020">
    <property type="term" value="C:membrane"/>
    <property type="evidence" value="ECO:0007669"/>
    <property type="project" value="UniProtKB-SubCell"/>
</dbReference>
<keyword evidence="4 12" id="KW-0812">Transmembrane</keyword>
<dbReference type="Proteomes" id="UP000515146">
    <property type="component" value="Unplaced"/>
</dbReference>
<feature type="transmembrane region" description="Helical" evidence="12">
    <location>
        <begin position="335"/>
        <end position="356"/>
    </location>
</feature>
<keyword evidence="14" id="KW-1185">Reference proteome</keyword>
<evidence type="ECO:0000256" key="9">
    <source>
        <dbReference type="ARBA" id="ARBA00023180"/>
    </source>
</evidence>
<comment type="subcellular location">
    <subcellularLocation>
        <location evidence="1">Membrane</location>
        <topology evidence="1">Multi-pass membrane protein</topology>
    </subcellularLocation>
</comment>
<protein>
    <submittedName>
        <fullName evidence="15">Probable glutamate receptor isoform X1</fullName>
    </submittedName>
</protein>
<dbReference type="InterPro" id="IPR015683">
    <property type="entry name" value="Ionotropic_Glu_rcpt"/>
</dbReference>
<dbReference type="KEGG" id="dpte:113788957"/>
<dbReference type="InterPro" id="IPR001320">
    <property type="entry name" value="Iontro_rcpt_C"/>
</dbReference>
<evidence type="ECO:0000256" key="8">
    <source>
        <dbReference type="ARBA" id="ARBA00023170"/>
    </source>
</evidence>
<dbReference type="OMA" id="IANNDCN"/>
<evidence type="ECO:0000259" key="13">
    <source>
        <dbReference type="SMART" id="SM00079"/>
    </source>
</evidence>
<evidence type="ECO:0000256" key="12">
    <source>
        <dbReference type="SAM" id="Phobius"/>
    </source>
</evidence>
<evidence type="ECO:0000256" key="5">
    <source>
        <dbReference type="ARBA" id="ARBA00022989"/>
    </source>
</evidence>
<evidence type="ECO:0000256" key="2">
    <source>
        <dbReference type="ARBA" id="ARBA00008685"/>
    </source>
</evidence>
<dbReference type="Gene3D" id="3.40.190.10">
    <property type="entry name" value="Periplasmic binding protein-like II"/>
    <property type="match status" value="2"/>
</dbReference>
<dbReference type="PANTHER" id="PTHR18966">
    <property type="entry name" value="IONOTROPIC GLUTAMATE RECEPTOR"/>
    <property type="match status" value="1"/>
</dbReference>
<evidence type="ECO:0000313" key="14">
    <source>
        <dbReference type="Proteomes" id="UP000515146"/>
    </source>
</evidence>
<keyword evidence="8 15" id="KW-0675">Receptor</keyword>
<feature type="transmembrane region" description="Helical" evidence="12">
    <location>
        <begin position="7"/>
        <end position="24"/>
    </location>
</feature>
<name>A0A6P6XLE5_DERPT</name>
<keyword evidence="6" id="KW-0406">Ion transport</keyword>
<dbReference type="SUPFAM" id="SSF53850">
    <property type="entry name" value="Periplasmic binding protein-like II"/>
    <property type="match status" value="1"/>
</dbReference>
<reference evidence="15" key="1">
    <citation type="submission" date="2025-08" db="UniProtKB">
        <authorList>
            <consortium name="RefSeq"/>
        </authorList>
    </citation>
    <scope>IDENTIFICATION</scope>
    <source>
        <strain evidence="15">Airmid</strain>
    </source>
</reference>
<keyword evidence="5 12" id="KW-1133">Transmembrane helix</keyword>
<evidence type="ECO:0000256" key="1">
    <source>
        <dbReference type="ARBA" id="ARBA00004141"/>
    </source>
</evidence>
<keyword evidence="9" id="KW-0325">Glycoprotein</keyword>
<feature type="domain" description="Ionotropic glutamate receptor C-terminal" evidence="13">
    <location>
        <begin position="40"/>
        <end position="279"/>
    </location>
</feature>
<dbReference type="InterPro" id="IPR019594">
    <property type="entry name" value="Glu/Gly-bd"/>
</dbReference>
<keyword evidence="11" id="KW-0407">Ion channel</keyword>
<evidence type="ECO:0000313" key="15">
    <source>
        <dbReference type="RefSeq" id="XP_027194237.1"/>
    </source>
</evidence>
<dbReference type="AlphaFoldDB" id="A0A6P6XLE5"/>
<evidence type="ECO:0000256" key="7">
    <source>
        <dbReference type="ARBA" id="ARBA00023136"/>
    </source>
</evidence>
<organism evidence="14 15">
    <name type="scientific">Dermatophagoides pteronyssinus</name>
    <name type="common">European house dust mite</name>
    <dbReference type="NCBI Taxonomy" id="6956"/>
    <lineage>
        <taxon>Eukaryota</taxon>
        <taxon>Metazoa</taxon>
        <taxon>Ecdysozoa</taxon>
        <taxon>Arthropoda</taxon>
        <taxon>Chelicerata</taxon>
        <taxon>Arachnida</taxon>
        <taxon>Acari</taxon>
        <taxon>Acariformes</taxon>
        <taxon>Sarcoptiformes</taxon>
        <taxon>Astigmata</taxon>
        <taxon>Psoroptidia</taxon>
        <taxon>Analgoidea</taxon>
        <taxon>Pyroglyphidae</taxon>
        <taxon>Dermatophagoidinae</taxon>
        <taxon>Dermatophagoides</taxon>
    </lineage>
</organism>
<keyword evidence="3" id="KW-0813">Transport</keyword>
<evidence type="ECO:0000256" key="10">
    <source>
        <dbReference type="ARBA" id="ARBA00023286"/>
    </source>
</evidence>
<accession>A0A6P6XLE5</accession>
<evidence type="ECO:0000256" key="6">
    <source>
        <dbReference type="ARBA" id="ARBA00023065"/>
    </source>
</evidence>
<dbReference type="Pfam" id="PF10613">
    <property type="entry name" value="Lig_chan-Glu_bd"/>
    <property type="match status" value="1"/>
</dbReference>
<gene>
    <name evidence="15" type="primary">LOC113788957</name>
</gene>
<dbReference type="OrthoDB" id="6510174at2759"/>
<dbReference type="SMART" id="SM00079">
    <property type="entry name" value="PBPe"/>
    <property type="match status" value="1"/>
</dbReference>
<keyword evidence="10" id="KW-1071">Ligand-gated ion channel</keyword>